<dbReference type="Proteomes" id="UP000886191">
    <property type="component" value="Unassembled WGS sequence"/>
</dbReference>
<evidence type="ECO:0000313" key="1">
    <source>
        <dbReference type="EMBL" id="HEA19673.1"/>
    </source>
</evidence>
<comment type="caution">
    <text evidence="1">The sequence shown here is derived from an EMBL/GenBank/DDBJ whole genome shotgun (WGS) entry which is preliminary data.</text>
</comment>
<protein>
    <submittedName>
        <fullName evidence="1">Uncharacterized protein</fullName>
    </submittedName>
</protein>
<accession>A0A831QMH0</accession>
<organism evidence="1">
    <name type="scientific">Pricia antarctica</name>
    <dbReference type="NCBI Taxonomy" id="641691"/>
    <lineage>
        <taxon>Bacteria</taxon>
        <taxon>Pseudomonadati</taxon>
        <taxon>Bacteroidota</taxon>
        <taxon>Flavobacteriia</taxon>
        <taxon>Flavobacteriales</taxon>
        <taxon>Flavobacteriaceae</taxon>
        <taxon>Pricia</taxon>
    </lineage>
</organism>
<dbReference type="AlphaFoldDB" id="A0A831QMH0"/>
<gene>
    <name evidence="1" type="ORF">ENH87_01995</name>
</gene>
<reference evidence="1" key="1">
    <citation type="journal article" date="2020" name="mSystems">
        <title>Genome- and Community-Level Interaction Insights into Carbon Utilization and Element Cycling Functions of Hydrothermarchaeota in Hydrothermal Sediment.</title>
        <authorList>
            <person name="Zhou Z."/>
            <person name="Liu Y."/>
            <person name="Xu W."/>
            <person name="Pan J."/>
            <person name="Luo Z.H."/>
            <person name="Li M."/>
        </authorList>
    </citation>
    <scope>NUCLEOTIDE SEQUENCE [LARGE SCALE GENOMIC DNA]</scope>
    <source>
        <strain evidence="1">HyVt-345</strain>
    </source>
</reference>
<sequence>MMLSGILFFQILPLQSQTKAESVKFYESITFTQSVDYTARIIPLLNLFNMDGYNSESFLEGLRKQKILKKQAGKYWFWIPLQEDFGDQICYMIYDTTLFWFGGYKPFAWSKNGRDKREPQIIVWAEYIITPGIGITKANSNILDYTDHTNVDLKSFYSGLNGAHIAFEKRKKPKPRGKR</sequence>
<dbReference type="EMBL" id="DRGL01000013">
    <property type="protein sequence ID" value="HEA19673.1"/>
    <property type="molecule type" value="Genomic_DNA"/>
</dbReference>
<name>A0A831QMH0_9FLAO</name>
<proteinExistence type="predicted"/>